<evidence type="ECO:0000313" key="2">
    <source>
        <dbReference type="Proteomes" id="UP000319204"/>
    </source>
</evidence>
<name>A0A5N5INX2_9FLAO</name>
<accession>A0A5N5INX2</accession>
<dbReference type="AlphaFoldDB" id="A0A5N5INX2"/>
<keyword evidence="2" id="KW-1185">Reference proteome</keyword>
<reference evidence="1" key="1">
    <citation type="submission" date="2019-10" db="EMBL/GenBank/DDBJ databases">
        <title>Muricauda hadale sp. nov., a piezophilic bacterium isolated from hadopelagic water of the Mariana Trench.</title>
        <authorList>
            <person name="Wei Y."/>
        </authorList>
    </citation>
    <scope>NUCLEOTIDE SEQUENCE [LARGE SCALE GENOMIC DNA]</scope>
    <source>
        <strain evidence="1">MT-229</strain>
    </source>
</reference>
<evidence type="ECO:0000313" key="1">
    <source>
        <dbReference type="EMBL" id="KAB5488731.1"/>
    </source>
</evidence>
<comment type="caution">
    <text evidence="1">The sequence shown here is derived from an EMBL/GenBank/DDBJ whole genome shotgun (WGS) entry which is preliminary data.</text>
</comment>
<dbReference type="Proteomes" id="UP000319204">
    <property type="component" value="Unassembled WGS sequence"/>
</dbReference>
<proteinExistence type="predicted"/>
<organism evidence="1 2">
    <name type="scientific">Flagellimonas hadalis</name>
    <dbReference type="NCBI Taxonomy" id="2597517"/>
    <lineage>
        <taxon>Bacteria</taxon>
        <taxon>Pseudomonadati</taxon>
        <taxon>Bacteroidota</taxon>
        <taxon>Flavobacteriia</taxon>
        <taxon>Flavobacteriales</taxon>
        <taxon>Flavobacteriaceae</taxon>
        <taxon>Flagellimonas</taxon>
    </lineage>
</organism>
<protein>
    <submittedName>
        <fullName evidence="1">Uncharacterized protein</fullName>
    </submittedName>
</protein>
<dbReference type="EMBL" id="VNIK02000005">
    <property type="protein sequence ID" value="KAB5488731.1"/>
    <property type="molecule type" value="Genomic_DNA"/>
</dbReference>
<gene>
    <name evidence="1" type="ORF">FOT42_008945</name>
</gene>
<sequence>MTTILVFTSCSGDSSPDSIVDEDPIVEDPKEEEPQMVTYFTFEVLDSTADTDDWIMIHDENGNLLDFKQFEFDDTFDFEVMEGEIQPNNFTITLFSYTNSIEGEMLHTIKSYPNISSGSHWKYTLGPGANDYVPRNPSTGSFNVTVANVVSPKYQWISDKQGILVATSGPDLPGFTSTESHENIQLYDNPDFFYTIYDSSNDLKYYVIENPTDGEEITLDYSDFKSFESYLEVELPSTTSTYSLSSISAVFDDDQPISLSGGKFTSYFFGDTNPPAPLKLGYLNSYSKYLSIISYNTDGFIYAYTKFGDKPNEIVIPENKWINVLNESIYNHEFETNLDFQLKDVLWEIKEGEPFVDLVQTTWNVYSSPDFSGTIGQIPEEIQEAYPNLRIEDLDLTSTSLHLDFITYPDLIQVEFIDPELKTYYKPHEYFKFKH</sequence>